<dbReference type="InterPro" id="IPR036388">
    <property type="entry name" value="WH-like_DNA-bd_sf"/>
</dbReference>
<dbReference type="SUPFAM" id="SSF46785">
    <property type="entry name" value="Winged helix' DNA-binding domain"/>
    <property type="match status" value="1"/>
</dbReference>
<dbReference type="STRING" id="443156.SAMN04489867_3345"/>
<dbReference type="PANTHER" id="PTHR33164:SF99">
    <property type="entry name" value="MARR FAMILY REGULATORY PROTEIN"/>
    <property type="match status" value="1"/>
</dbReference>
<dbReference type="GO" id="GO:0003700">
    <property type="term" value="F:DNA-binding transcription factor activity"/>
    <property type="evidence" value="ECO:0007669"/>
    <property type="project" value="InterPro"/>
</dbReference>
<gene>
    <name evidence="3" type="ORF">SAMN04489867_3345</name>
</gene>
<dbReference type="PROSITE" id="PS50995">
    <property type="entry name" value="HTH_MARR_2"/>
    <property type="match status" value="1"/>
</dbReference>
<evidence type="ECO:0000313" key="4">
    <source>
        <dbReference type="Proteomes" id="UP000199077"/>
    </source>
</evidence>
<evidence type="ECO:0000256" key="1">
    <source>
        <dbReference type="SAM" id="MobiDB-lite"/>
    </source>
</evidence>
<dbReference type="AlphaFoldDB" id="A0A1H0UIJ5"/>
<dbReference type="Proteomes" id="UP000199077">
    <property type="component" value="Chromosome I"/>
</dbReference>
<accession>A0A1H0UIJ5</accession>
<dbReference type="GO" id="GO:0006950">
    <property type="term" value="P:response to stress"/>
    <property type="evidence" value="ECO:0007669"/>
    <property type="project" value="TreeGrafter"/>
</dbReference>
<feature type="compositionally biased region" description="Basic and acidic residues" evidence="1">
    <location>
        <begin position="11"/>
        <end position="22"/>
    </location>
</feature>
<keyword evidence="3" id="KW-0238">DNA-binding</keyword>
<name>A0A1H0UIJ5_9MICO</name>
<dbReference type="OrthoDB" id="8635520at2"/>
<evidence type="ECO:0000313" key="3">
    <source>
        <dbReference type="EMBL" id="SDP65999.1"/>
    </source>
</evidence>
<evidence type="ECO:0000259" key="2">
    <source>
        <dbReference type="PROSITE" id="PS50995"/>
    </source>
</evidence>
<dbReference type="EMBL" id="LT629711">
    <property type="protein sequence ID" value="SDP65999.1"/>
    <property type="molecule type" value="Genomic_DNA"/>
</dbReference>
<dbReference type="PANTHER" id="PTHR33164">
    <property type="entry name" value="TRANSCRIPTIONAL REGULATOR, MARR FAMILY"/>
    <property type="match status" value="1"/>
</dbReference>
<dbReference type="RefSeq" id="WP_091788018.1">
    <property type="nucleotide sequence ID" value="NZ_LT629711.1"/>
</dbReference>
<dbReference type="GO" id="GO:0003677">
    <property type="term" value="F:DNA binding"/>
    <property type="evidence" value="ECO:0007669"/>
    <property type="project" value="UniProtKB-KW"/>
</dbReference>
<protein>
    <submittedName>
        <fullName evidence="3">DNA-binding transcriptional regulator, MarR family</fullName>
    </submittedName>
</protein>
<sequence>MSTSKAPADTQAEHAGEEPRWLTDEERDTWLEVATISLQLPGLLDAQLQRDSGLSLFEYLTLSWLSMATDRQMRMGELALLARGSMSRLSNVVKRLESRGFVRREPDPANGRYTLAILTESGWDKVVEAAPGHVAAVRRYVLDPLTGEQVGELQVIGGRIAERIRAGLIGEVSGEADCCE</sequence>
<dbReference type="InterPro" id="IPR039422">
    <property type="entry name" value="MarR/SlyA-like"/>
</dbReference>
<dbReference type="SMART" id="SM00347">
    <property type="entry name" value="HTH_MARR"/>
    <property type="match status" value="1"/>
</dbReference>
<proteinExistence type="predicted"/>
<organism evidence="3 4">
    <name type="scientific">Pedococcus dokdonensis</name>
    <dbReference type="NCBI Taxonomy" id="443156"/>
    <lineage>
        <taxon>Bacteria</taxon>
        <taxon>Bacillati</taxon>
        <taxon>Actinomycetota</taxon>
        <taxon>Actinomycetes</taxon>
        <taxon>Micrococcales</taxon>
        <taxon>Intrasporangiaceae</taxon>
        <taxon>Pedococcus</taxon>
    </lineage>
</organism>
<keyword evidence="4" id="KW-1185">Reference proteome</keyword>
<feature type="domain" description="HTH marR-type" evidence="2">
    <location>
        <begin position="26"/>
        <end position="162"/>
    </location>
</feature>
<dbReference type="Pfam" id="PF12802">
    <property type="entry name" value="MarR_2"/>
    <property type="match status" value="1"/>
</dbReference>
<dbReference type="InterPro" id="IPR000835">
    <property type="entry name" value="HTH_MarR-typ"/>
</dbReference>
<reference evidence="4" key="1">
    <citation type="submission" date="2016-10" db="EMBL/GenBank/DDBJ databases">
        <authorList>
            <person name="Varghese N."/>
            <person name="Submissions S."/>
        </authorList>
    </citation>
    <scope>NUCLEOTIDE SEQUENCE [LARGE SCALE GENOMIC DNA]</scope>
    <source>
        <strain evidence="4">DSM 22329</strain>
    </source>
</reference>
<feature type="region of interest" description="Disordered" evidence="1">
    <location>
        <begin position="1"/>
        <end position="22"/>
    </location>
</feature>
<dbReference type="InterPro" id="IPR036390">
    <property type="entry name" value="WH_DNA-bd_sf"/>
</dbReference>
<dbReference type="Gene3D" id="1.10.10.10">
    <property type="entry name" value="Winged helix-like DNA-binding domain superfamily/Winged helix DNA-binding domain"/>
    <property type="match status" value="1"/>
</dbReference>